<sequence>MIARQDDEETPLVQQPEQPVIRTWTPLPWGQYWVVLLLQVSEPLSSLTLAPFTPELIRDIGVTHGDESLVGHYVGILQSSYFIAQALTVLHWSQLSDHIGRKPVLLIALFAISISMLSFGFSKTFTGLVVSRVICGTFNGSTGILKNVVMDIIDAPNLPRAYGYMPIPFRIGQMVGPLVGGTLSRPADRFPEIFGRSELLKTYPYLLPCAVPAIFTAVAWLLTYFRLKESVSTKAPLWELIKEPFLRQSSTKPSAGSLIDAFASSSEEATAEEVASRPLPLRAVLTPKVVSVAASYATMALFYAAIVSIVPIFYATPIELGGLSLDPPRIGAILGASSLVQGAFQVLFYARLNYRFGARAIYITGILSCVPIVILFPVTNALARAHGMSLAVWLAIWAQHALTVNLIMCFPCMDLFMRAAAPNRASLGTTNGVGQFAVSGARILGPVSAASVFSYSMREGHDAWSVYYFLMAIVFLAIGTSISLPRDPSLCENDE</sequence>
<dbReference type="GO" id="GO:0022857">
    <property type="term" value="F:transmembrane transporter activity"/>
    <property type="evidence" value="ECO:0007669"/>
    <property type="project" value="InterPro"/>
</dbReference>
<dbReference type="OrthoDB" id="419616at2759"/>
<dbReference type="InParanoid" id="A0A1B7MRB6"/>
<dbReference type="SUPFAM" id="SSF103473">
    <property type="entry name" value="MFS general substrate transporter"/>
    <property type="match status" value="1"/>
</dbReference>
<keyword evidence="9" id="KW-1185">Reference proteome</keyword>
<feature type="transmembrane region" description="Helical" evidence="6">
    <location>
        <begin position="360"/>
        <end position="378"/>
    </location>
</feature>
<comment type="subcellular location">
    <subcellularLocation>
        <location evidence="1">Membrane</location>
        <topology evidence="1">Multi-pass membrane protein</topology>
    </subcellularLocation>
</comment>
<feature type="transmembrane region" description="Helical" evidence="6">
    <location>
        <begin position="466"/>
        <end position="484"/>
    </location>
</feature>
<name>A0A1B7MRB6_9AGAM</name>
<dbReference type="InterPro" id="IPR020846">
    <property type="entry name" value="MFS_dom"/>
</dbReference>
<keyword evidence="5 6" id="KW-0472">Membrane</keyword>
<evidence type="ECO:0000313" key="8">
    <source>
        <dbReference type="EMBL" id="OAX35127.1"/>
    </source>
</evidence>
<dbReference type="EMBL" id="KV448530">
    <property type="protein sequence ID" value="OAX35127.1"/>
    <property type="molecule type" value="Genomic_DNA"/>
</dbReference>
<feature type="transmembrane region" description="Helical" evidence="6">
    <location>
        <begin position="289"/>
        <end position="310"/>
    </location>
</feature>
<evidence type="ECO:0000259" key="7">
    <source>
        <dbReference type="PROSITE" id="PS50850"/>
    </source>
</evidence>
<dbReference type="PANTHER" id="PTHR23504">
    <property type="entry name" value="MAJOR FACILITATOR SUPERFAMILY DOMAIN-CONTAINING PROTEIN 10"/>
    <property type="match status" value="1"/>
</dbReference>
<dbReference type="AlphaFoldDB" id="A0A1B7MRB6"/>
<dbReference type="InterPro" id="IPR011701">
    <property type="entry name" value="MFS"/>
</dbReference>
<protein>
    <submittedName>
        <fullName evidence="8">MFS general substrate transporter</fullName>
    </submittedName>
</protein>
<dbReference type="Gene3D" id="1.20.1250.20">
    <property type="entry name" value="MFS general substrate transporter like domains"/>
    <property type="match status" value="1"/>
</dbReference>
<keyword evidence="4 6" id="KW-1133">Transmembrane helix</keyword>
<evidence type="ECO:0000256" key="6">
    <source>
        <dbReference type="SAM" id="Phobius"/>
    </source>
</evidence>
<dbReference type="InterPro" id="IPR036259">
    <property type="entry name" value="MFS_trans_sf"/>
</dbReference>
<feature type="transmembrane region" description="Helical" evidence="6">
    <location>
        <begin position="104"/>
        <end position="122"/>
    </location>
</feature>
<dbReference type="PANTHER" id="PTHR23504:SF15">
    <property type="entry name" value="MAJOR FACILITATOR SUPERFAMILY (MFS) PROFILE DOMAIN-CONTAINING PROTEIN"/>
    <property type="match status" value="1"/>
</dbReference>
<feature type="transmembrane region" description="Helical" evidence="6">
    <location>
        <begin position="330"/>
        <end position="348"/>
    </location>
</feature>
<evidence type="ECO:0000256" key="4">
    <source>
        <dbReference type="ARBA" id="ARBA00022989"/>
    </source>
</evidence>
<dbReference type="GO" id="GO:0016020">
    <property type="term" value="C:membrane"/>
    <property type="evidence" value="ECO:0007669"/>
    <property type="project" value="UniProtKB-SubCell"/>
</dbReference>
<evidence type="ECO:0000256" key="1">
    <source>
        <dbReference type="ARBA" id="ARBA00004141"/>
    </source>
</evidence>
<feature type="transmembrane region" description="Helical" evidence="6">
    <location>
        <begin position="205"/>
        <end position="225"/>
    </location>
</feature>
<dbReference type="Proteomes" id="UP000092154">
    <property type="component" value="Unassembled WGS sequence"/>
</dbReference>
<evidence type="ECO:0000313" key="9">
    <source>
        <dbReference type="Proteomes" id="UP000092154"/>
    </source>
</evidence>
<keyword evidence="2" id="KW-0813">Transport</keyword>
<reference evidence="8 9" key="1">
    <citation type="submission" date="2016-06" db="EMBL/GenBank/DDBJ databases">
        <title>Comparative genomics of the ectomycorrhizal sister species Rhizopogon vinicolor and Rhizopogon vesiculosus (Basidiomycota: Boletales) reveals a divergence of the mating type B locus.</title>
        <authorList>
            <consortium name="DOE Joint Genome Institute"/>
            <person name="Mujic A.B."/>
            <person name="Kuo A."/>
            <person name="Tritt A."/>
            <person name="Lipzen A."/>
            <person name="Chen C."/>
            <person name="Johnson J."/>
            <person name="Sharma A."/>
            <person name="Barry K."/>
            <person name="Grigoriev I.V."/>
            <person name="Spatafora J.W."/>
        </authorList>
    </citation>
    <scope>NUCLEOTIDE SEQUENCE [LARGE SCALE GENOMIC DNA]</scope>
    <source>
        <strain evidence="8 9">AM-OR11-026</strain>
    </source>
</reference>
<evidence type="ECO:0000256" key="2">
    <source>
        <dbReference type="ARBA" id="ARBA00022448"/>
    </source>
</evidence>
<organism evidence="8 9">
    <name type="scientific">Rhizopogon vinicolor AM-OR11-026</name>
    <dbReference type="NCBI Taxonomy" id="1314800"/>
    <lineage>
        <taxon>Eukaryota</taxon>
        <taxon>Fungi</taxon>
        <taxon>Dikarya</taxon>
        <taxon>Basidiomycota</taxon>
        <taxon>Agaricomycotina</taxon>
        <taxon>Agaricomycetes</taxon>
        <taxon>Agaricomycetidae</taxon>
        <taxon>Boletales</taxon>
        <taxon>Suillineae</taxon>
        <taxon>Rhizopogonaceae</taxon>
        <taxon>Rhizopogon</taxon>
    </lineage>
</organism>
<dbReference type="PROSITE" id="PS50850">
    <property type="entry name" value="MFS"/>
    <property type="match status" value="1"/>
</dbReference>
<evidence type="ECO:0000256" key="3">
    <source>
        <dbReference type="ARBA" id="ARBA00022692"/>
    </source>
</evidence>
<feature type="transmembrane region" description="Helical" evidence="6">
    <location>
        <begin position="390"/>
        <end position="410"/>
    </location>
</feature>
<feature type="domain" description="Major facilitator superfamily (MFS) profile" evidence="7">
    <location>
        <begin position="31"/>
        <end position="489"/>
    </location>
</feature>
<dbReference type="Pfam" id="PF07690">
    <property type="entry name" value="MFS_1"/>
    <property type="match status" value="1"/>
</dbReference>
<accession>A0A1B7MRB6</accession>
<gene>
    <name evidence="8" type="ORF">K503DRAFT_773807</name>
</gene>
<evidence type="ECO:0000256" key="5">
    <source>
        <dbReference type="ARBA" id="ARBA00023136"/>
    </source>
</evidence>
<keyword evidence="3 6" id="KW-0812">Transmembrane</keyword>
<proteinExistence type="predicted"/>